<dbReference type="AlphaFoldDB" id="A0A7J6WZT1"/>
<dbReference type="InterPro" id="IPR026960">
    <property type="entry name" value="RVT-Znf"/>
</dbReference>
<evidence type="ECO:0000313" key="3">
    <source>
        <dbReference type="Proteomes" id="UP000554482"/>
    </source>
</evidence>
<dbReference type="OrthoDB" id="1256921at2759"/>
<gene>
    <name evidence="2" type="ORF">FRX31_007440</name>
</gene>
<organism evidence="2 3">
    <name type="scientific">Thalictrum thalictroides</name>
    <name type="common">Rue-anemone</name>
    <name type="synonym">Anemone thalictroides</name>
    <dbReference type="NCBI Taxonomy" id="46969"/>
    <lineage>
        <taxon>Eukaryota</taxon>
        <taxon>Viridiplantae</taxon>
        <taxon>Streptophyta</taxon>
        <taxon>Embryophyta</taxon>
        <taxon>Tracheophyta</taxon>
        <taxon>Spermatophyta</taxon>
        <taxon>Magnoliopsida</taxon>
        <taxon>Ranunculales</taxon>
        <taxon>Ranunculaceae</taxon>
        <taxon>Thalictroideae</taxon>
        <taxon>Thalictrum</taxon>
    </lineage>
</organism>
<proteinExistence type="predicted"/>
<dbReference type="EMBL" id="JABWDY010007396">
    <property type="protein sequence ID" value="KAF5202971.1"/>
    <property type="molecule type" value="Genomic_DNA"/>
</dbReference>
<evidence type="ECO:0000313" key="2">
    <source>
        <dbReference type="EMBL" id="KAF5202971.1"/>
    </source>
</evidence>
<name>A0A7J6WZT1_THATH</name>
<keyword evidence="3" id="KW-1185">Reference proteome</keyword>
<comment type="caution">
    <text evidence="2">The sequence shown here is derived from an EMBL/GenBank/DDBJ whole genome shotgun (WGS) entry which is preliminary data.</text>
</comment>
<reference evidence="2 3" key="1">
    <citation type="submission" date="2020-06" db="EMBL/GenBank/DDBJ databases">
        <title>Transcriptomic and genomic resources for Thalictrum thalictroides and T. hernandezii: Facilitating candidate gene discovery in an emerging model plant lineage.</title>
        <authorList>
            <person name="Arias T."/>
            <person name="Riano-Pachon D.M."/>
            <person name="Di Stilio V.S."/>
        </authorList>
    </citation>
    <scope>NUCLEOTIDE SEQUENCE [LARGE SCALE GENOMIC DNA]</scope>
    <source>
        <strain evidence="3">cv. WT478/WT964</strain>
        <tissue evidence="2">Leaves</tissue>
    </source>
</reference>
<sequence length="197" mass="23021">MLENLLSRIGGSSFSEEDDSWSWVWSKKGRFTVKSMYEDLIDEKFARIGNKVVFPSHLFWGMDLPMNIKLFFWCLFLGKTLTRQTLVNRGLDISVYYPMCSLLPESTEQLFLHCPLMLELWVWSYLPYAVAWVAWKFRNNMVFYEVVPQISSMKLEIEALTWYWCGNWGGRNSFRFKDVVANWEGFLAGTVAATSIG</sequence>
<dbReference type="Proteomes" id="UP000554482">
    <property type="component" value="Unassembled WGS sequence"/>
</dbReference>
<protein>
    <recommendedName>
        <fullName evidence="1">Reverse transcriptase zinc-binding domain-containing protein</fullName>
    </recommendedName>
</protein>
<feature type="domain" description="Reverse transcriptase zinc-binding" evidence="1">
    <location>
        <begin position="31"/>
        <end position="121"/>
    </location>
</feature>
<dbReference type="Pfam" id="PF13966">
    <property type="entry name" value="zf-RVT"/>
    <property type="match status" value="1"/>
</dbReference>
<evidence type="ECO:0000259" key="1">
    <source>
        <dbReference type="Pfam" id="PF13966"/>
    </source>
</evidence>
<accession>A0A7J6WZT1</accession>